<feature type="domain" description="Zn(2)-C6 fungal-type" evidence="8">
    <location>
        <begin position="11"/>
        <end position="43"/>
    </location>
</feature>
<proteinExistence type="predicted"/>
<feature type="region of interest" description="Disordered" evidence="7">
    <location>
        <begin position="44"/>
        <end position="70"/>
    </location>
</feature>
<keyword evidence="6" id="KW-0539">Nucleus</keyword>
<evidence type="ECO:0000256" key="1">
    <source>
        <dbReference type="ARBA" id="ARBA00004123"/>
    </source>
</evidence>
<keyword evidence="2" id="KW-0862">Zinc</keyword>
<dbReference type="PANTHER" id="PTHR31845">
    <property type="entry name" value="FINGER DOMAIN PROTEIN, PUTATIVE-RELATED"/>
    <property type="match status" value="1"/>
</dbReference>
<dbReference type="Gene3D" id="4.10.240.10">
    <property type="entry name" value="Zn(2)-C6 fungal-type DNA-binding domain"/>
    <property type="match status" value="1"/>
</dbReference>
<keyword evidence="10" id="KW-1185">Reference proteome</keyword>
<dbReference type="PROSITE" id="PS50048">
    <property type="entry name" value="ZN2_CY6_FUNGAL_2"/>
    <property type="match status" value="1"/>
</dbReference>
<keyword evidence="3" id="KW-0805">Transcription regulation</keyword>
<evidence type="ECO:0000256" key="6">
    <source>
        <dbReference type="ARBA" id="ARBA00023242"/>
    </source>
</evidence>
<dbReference type="InterPro" id="IPR001138">
    <property type="entry name" value="Zn2Cys6_DnaBD"/>
</dbReference>
<evidence type="ECO:0000256" key="5">
    <source>
        <dbReference type="ARBA" id="ARBA00023163"/>
    </source>
</evidence>
<dbReference type="CDD" id="cd00067">
    <property type="entry name" value="GAL4"/>
    <property type="match status" value="1"/>
</dbReference>
<feature type="compositionally biased region" description="Low complexity" evidence="7">
    <location>
        <begin position="53"/>
        <end position="66"/>
    </location>
</feature>
<dbReference type="SUPFAM" id="SSF57701">
    <property type="entry name" value="Zn2/Cys6 DNA-binding domain"/>
    <property type="match status" value="1"/>
</dbReference>
<dbReference type="InterPro" id="IPR036864">
    <property type="entry name" value="Zn2-C6_fun-type_DNA-bd_sf"/>
</dbReference>
<keyword evidence="5" id="KW-0804">Transcription</keyword>
<evidence type="ECO:0000259" key="8">
    <source>
        <dbReference type="PROSITE" id="PS50048"/>
    </source>
</evidence>
<evidence type="ECO:0000256" key="7">
    <source>
        <dbReference type="SAM" id="MobiDB-lite"/>
    </source>
</evidence>
<sequence>MYRRQPPRRYACTRCVQLKVKCTPSDTGKCQRCTRLGHPTCVFPNDVRGNKGSKSPQTQTPSTPTQAHEKESIFHEQISPQLSDELLQKYRARKMPQYPFVILPETTDVATLRQESPFLLLCILTASLEHNPVLQDELELIVRKEIASRLIVGVERNMDLLQGLLVHIAWHHYHWRTYHTHMYMLLPMAVMIIVDLGLDKEESFRMLPIPAEDREFDHTAGSAQVHSAGQRALLGCYYQCSKSSIFRRQLYMRHTKWIDHCAESLAQNAEYPTDTQLRVYLDVRCLTRQSDLLLDDERPPKDCAASWKKIFDRIAQRHLEAETLLSSLTSDKDWSLRIEIVATPALVLGHALRRRSDVFGLRAANQLGVLTKSAHTTVDLFIATPPSVCMCLPASAYGTIWYCLLMLAKLSLLFPADEGRACGVDDATIRAAALRVNGKLQTMSIGDDVWRNAVSVQEKMLAWLERAGADAPALFHSPKKQAGASSAGTSDKVPCLPSVQWMKELAGDAHRAKQEQQRHVTNMPAADIPSTDTQFCLADDMEFGLWQQMLDNFTWFGPGMENDMSFMDTGTAL</sequence>
<dbReference type="InterPro" id="IPR051089">
    <property type="entry name" value="prtT"/>
</dbReference>
<comment type="subcellular location">
    <subcellularLocation>
        <location evidence="1">Nucleus</location>
    </subcellularLocation>
</comment>
<evidence type="ECO:0000256" key="3">
    <source>
        <dbReference type="ARBA" id="ARBA00023015"/>
    </source>
</evidence>
<dbReference type="SMART" id="SM00066">
    <property type="entry name" value="GAL4"/>
    <property type="match status" value="1"/>
</dbReference>
<dbReference type="EMBL" id="JBFXLU010000060">
    <property type="protein sequence ID" value="KAL2846885.1"/>
    <property type="molecule type" value="Genomic_DNA"/>
</dbReference>
<dbReference type="Proteomes" id="UP001610446">
    <property type="component" value="Unassembled WGS sequence"/>
</dbReference>
<keyword evidence="4" id="KW-0238">DNA-binding</keyword>
<dbReference type="CDD" id="cd12148">
    <property type="entry name" value="fungal_TF_MHR"/>
    <property type="match status" value="1"/>
</dbReference>
<reference evidence="9 10" key="1">
    <citation type="submission" date="2024-07" db="EMBL/GenBank/DDBJ databases">
        <title>Section-level genome sequencing and comparative genomics of Aspergillus sections Usti and Cavernicolus.</title>
        <authorList>
            <consortium name="Lawrence Berkeley National Laboratory"/>
            <person name="Nybo J.L."/>
            <person name="Vesth T.C."/>
            <person name="Theobald S."/>
            <person name="Frisvad J.C."/>
            <person name="Larsen T.O."/>
            <person name="Kjaerboelling I."/>
            <person name="Rothschild-Mancinelli K."/>
            <person name="Lyhne E.K."/>
            <person name="Kogle M.E."/>
            <person name="Barry K."/>
            <person name="Clum A."/>
            <person name="Na H."/>
            <person name="Ledsgaard L."/>
            <person name="Lin J."/>
            <person name="Lipzen A."/>
            <person name="Kuo A."/>
            <person name="Riley R."/>
            <person name="Mondo S."/>
            <person name="Labutti K."/>
            <person name="Haridas S."/>
            <person name="Pangalinan J."/>
            <person name="Salamov A.A."/>
            <person name="Simmons B.A."/>
            <person name="Magnuson J.K."/>
            <person name="Chen J."/>
            <person name="Drula E."/>
            <person name="Henrissat B."/>
            <person name="Wiebenga A."/>
            <person name="Lubbers R.J."/>
            <person name="Gomes A.C."/>
            <person name="Makela M.R."/>
            <person name="Stajich J."/>
            <person name="Grigoriev I.V."/>
            <person name="Mortensen U.H."/>
            <person name="De Vries R.P."/>
            <person name="Baker S.E."/>
            <person name="Andersen M.R."/>
        </authorList>
    </citation>
    <scope>NUCLEOTIDE SEQUENCE [LARGE SCALE GENOMIC DNA]</scope>
    <source>
        <strain evidence="9 10">CBS 123904</strain>
    </source>
</reference>
<evidence type="ECO:0000256" key="2">
    <source>
        <dbReference type="ARBA" id="ARBA00022833"/>
    </source>
</evidence>
<gene>
    <name evidence="9" type="ORF">BJY01DRAFT_263211</name>
</gene>
<evidence type="ECO:0000313" key="9">
    <source>
        <dbReference type="EMBL" id="KAL2846885.1"/>
    </source>
</evidence>
<name>A0ABR4K3I7_9EURO</name>
<evidence type="ECO:0000256" key="4">
    <source>
        <dbReference type="ARBA" id="ARBA00023125"/>
    </source>
</evidence>
<comment type="caution">
    <text evidence="9">The sequence shown here is derived from an EMBL/GenBank/DDBJ whole genome shotgun (WGS) entry which is preliminary data.</text>
</comment>
<protein>
    <recommendedName>
        <fullName evidence="8">Zn(2)-C6 fungal-type domain-containing protein</fullName>
    </recommendedName>
</protein>
<accession>A0ABR4K3I7</accession>
<evidence type="ECO:0000313" key="10">
    <source>
        <dbReference type="Proteomes" id="UP001610446"/>
    </source>
</evidence>
<dbReference type="PANTHER" id="PTHR31845:SF10">
    <property type="entry name" value="ZN(II)2CYS6 TRANSCRIPTION FACTOR (EUROFUNG)"/>
    <property type="match status" value="1"/>
</dbReference>
<organism evidence="9 10">
    <name type="scientific">Aspergillus pseudoustus</name>
    <dbReference type="NCBI Taxonomy" id="1810923"/>
    <lineage>
        <taxon>Eukaryota</taxon>
        <taxon>Fungi</taxon>
        <taxon>Dikarya</taxon>
        <taxon>Ascomycota</taxon>
        <taxon>Pezizomycotina</taxon>
        <taxon>Eurotiomycetes</taxon>
        <taxon>Eurotiomycetidae</taxon>
        <taxon>Eurotiales</taxon>
        <taxon>Aspergillaceae</taxon>
        <taxon>Aspergillus</taxon>
        <taxon>Aspergillus subgen. Nidulantes</taxon>
    </lineage>
</organism>